<dbReference type="PANTHER" id="PTHR12526:SF630">
    <property type="entry name" value="GLYCOSYLTRANSFERASE"/>
    <property type="match status" value="1"/>
</dbReference>
<feature type="domain" description="Glycosyltransferase subfamily 4-like N-terminal" evidence="2">
    <location>
        <begin position="13"/>
        <end position="160"/>
    </location>
</feature>
<dbReference type="CDD" id="cd03819">
    <property type="entry name" value="GT4_WavL-like"/>
    <property type="match status" value="1"/>
</dbReference>
<accession>A0ABW8Q2F2</accession>
<dbReference type="SUPFAM" id="SSF53756">
    <property type="entry name" value="UDP-Glycosyltransferase/glycogen phosphorylase"/>
    <property type="match status" value="1"/>
</dbReference>
<reference evidence="3 4" key="1">
    <citation type="submission" date="2024-11" db="EMBL/GenBank/DDBJ databases">
        <authorList>
            <person name="Mikucki A.G."/>
            <person name="Kahler C.M."/>
        </authorList>
    </citation>
    <scope>NUCLEOTIDE SEQUENCE [LARGE SCALE GENOMIC DNA]</scope>
    <source>
        <strain evidence="3 4">EXNM717</strain>
    </source>
</reference>
<organism evidence="3 4">
    <name type="scientific">Neisseria oralis</name>
    <dbReference type="NCBI Taxonomy" id="1107316"/>
    <lineage>
        <taxon>Bacteria</taxon>
        <taxon>Pseudomonadati</taxon>
        <taxon>Pseudomonadota</taxon>
        <taxon>Betaproteobacteria</taxon>
        <taxon>Neisseriales</taxon>
        <taxon>Neisseriaceae</taxon>
        <taxon>Neisseria</taxon>
    </lineage>
</organism>
<dbReference type="RefSeq" id="WP_405385639.1">
    <property type="nucleotide sequence ID" value="NZ_JBJGEB010000003.1"/>
</dbReference>
<protein>
    <submittedName>
        <fullName evidence="3">Glycosyltransferase family 4 protein</fullName>
    </submittedName>
</protein>
<proteinExistence type="predicted"/>
<evidence type="ECO:0000313" key="4">
    <source>
        <dbReference type="Proteomes" id="UP001621964"/>
    </source>
</evidence>
<dbReference type="EMBL" id="JBJGEB010000003">
    <property type="protein sequence ID" value="MFK7641724.1"/>
    <property type="molecule type" value="Genomic_DNA"/>
</dbReference>
<evidence type="ECO:0000259" key="1">
    <source>
        <dbReference type="Pfam" id="PF00534"/>
    </source>
</evidence>
<dbReference type="PANTHER" id="PTHR12526">
    <property type="entry name" value="GLYCOSYLTRANSFERASE"/>
    <property type="match status" value="1"/>
</dbReference>
<sequence length="358" mass="39950">MKILLSTSMSGLGGTEHATYRLGKLLCDNGHDVHLASSDGPLVEDAVKAGMTWHRIDFYDNAFTHLKGMCTFTKLLKREKPDIVHCQMARIVPACAIAAKLASSRTKVFWHSRGLVGKTYPKVVKFFTRLGVYAIANCKNERDKLLRLGFPPERTTFTYNALHKVDYVPEKTQKDYILLGTLSRLDYLRAVDQTLDVFKILIDRGLPVRLHVAGIGEDLDALKRQAERLGIADKVTFLGGVRNLTEYFKEVDILLNNPRCPGDSCAGVGNNVLEAGLYDTPVVTYNMGGIKEMVIQGETGYCFPLGAAEEFADAVEMLVKDKSLRDRIGKALHRRVAHLCSDEEIYRTTMNAYNMEAV</sequence>
<gene>
    <name evidence="3" type="ORF">ACI43T_04325</name>
</gene>
<dbReference type="Proteomes" id="UP001621964">
    <property type="component" value="Unassembled WGS sequence"/>
</dbReference>
<name>A0ABW8Q2F2_9NEIS</name>
<evidence type="ECO:0000259" key="2">
    <source>
        <dbReference type="Pfam" id="PF13579"/>
    </source>
</evidence>
<evidence type="ECO:0000313" key="3">
    <source>
        <dbReference type="EMBL" id="MFK7641724.1"/>
    </source>
</evidence>
<comment type="caution">
    <text evidence="3">The sequence shown here is derived from an EMBL/GenBank/DDBJ whole genome shotgun (WGS) entry which is preliminary data.</text>
</comment>
<dbReference type="InterPro" id="IPR001296">
    <property type="entry name" value="Glyco_trans_1"/>
</dbReference>
<keyword evidence="4" id="KW-1185">Reference proteome</keyword>
<dbReference type="InterPro" id="IPR028098">
    <property type="entry name" value="Glyco_trans_4-like_N"/>
</dbReference>
<dbReference type="Pfam" id="PF00534">
    <property type="entry name" value="Glycos_transf_1"/>
    <property type="match status" value="1"/>
</dbReference>
<feature type="domain" description="Glycosyl transferase family 1" evidence="1">
    <location>
        <begin position="172"/>
        <end position="331"/>
    </location>
</feature>
<dbReference type="Gene3D" id="3.40.50.2000">
    <property type="entry name" value="Glycogen Phosphorylase B"/>
    <property type="match status" value="2"/>
</dbReference>
<dbReference type="Pfam" id="PF13579">
    <property type="entry name" value="Glyco_trans_4_4"/>
    <property type="match status" value="1"/>
</dbReference>